<proteinExistence type="predicted"/>
<accession>A0ABU1EQL0</accession>
<keyword evidence="2" id="KW-1185">Reference proteome</keyword>
<name>A0ABU1EQL0_9FLAO</name>
<protein>
    <submittedName>
        <fullName evidence="1">Uncharacterized protein</fullName>
    </submittedName>
</protein>
<sequence>MKFLAVIFSVYFLGLSFMPCEDDVTTLEDATEFHQVDNTQSSGAAADDCSPFCQCHCCHIHITTIESEEADFLVPEISTKISSFRYDIGDDIPHSLFQPPRI</sequence>
<evidence type="ECO:0000313" key="1">
    <source>
        <dbReference type="EMBL" id="MDR5590488.1"/>
    </source>
</evidence>
<dbReference type="InterPro" id="IPR046601">
    <property type="entry name" value="DUF6660"/>
</dbReference>
<comment type="caution">
    <text evidence="1">The sequence shown here is derived from an EMBL/GenBank/DDBJ whole genome shotgun (WGS) entry which is preliminary data.</text>
</comment>
<dbReference type="EMBL" id="JAVJIU010000003">
    <property type="protein sequence ID" value="MDR5590488.1"/>
    <property type="molecule type" value="Genomic_DNA"/>
</dbReference>
<dbReference type="RefSeq" id="WP_309561364.1">
    <property type="nucleotide sequence ID" value="NZ_JAVJIU010000003.1"/>
</dbReference>
<gene>
    <name evidence="1" type="ORF">RE431_07550</name>
</gene>
<dbReference type="Pfam" id="PF20365">
    <property type="entry name" value="DUF6660"/>
    <property type="match status" value="1"/>
</dbReference>
<evidence type="ECO:0000313" key="2">
    <source>
        <dbReference type="Proteomes" id="UP001257234"/>
    </source>
</evidence>
<dbReference type="Proteomes" id="UP001257234">
    <property type="component" value="Unassembled WGS sequence"/>
</dbReference>
<organism evidence="1 2">
    <name type="scientific">Christiangramia sediminicola</name>
    <dbReference type="NCBI Taxonomy" id="3073267"/>
    <lineage>
        <taxon>Bacteria</taxon>
        <taxon>Pseudomonadati</taxon>
        <taxon>Bacteroidota</taxon>
        <taxon>Flavobacteriia</taxon>
        <taxon>Flavobacteriales</taxon>
        <taxon>Flavobacteriaceae</taxon>
        <taxon>Christiangramia</taxon>
    </lineage>
</organism>
<reference evidence="2" key="1">
    <citation type="submission" date="2023-07" db="EMBL/GenBank/DDBJ databases">
        <title>Christiangramia sp. SM2212., a novel bacterium of the family Flavobacteriaceae isolated from the sea sediment.</title>
        <authorList>
            <person name="Wang J."/>
            <person name="Zhang X."/>
        </authorList>
    </citation>
    <scope>NUCLEOTIDE SEQUENCE [LARGE SCALE GENOMIC DNA]</scope>
    <source>
        <strain evidence="2">SM2212</strain>
    </source>
</reference>